<evidence type="ECO:0000256" key="4">
    <source>
        <dbReference type="ARBA" id="ARBA00022679"/>
    </source>
</evidence>
<evidence type="ECO:0000259" key="8">
    <source>
        <dbReference type="Pfam" id="PF17785"/>
    </source>
</evidence>
<dbReference type="GO" id="GO:0032259">
    <property type="term" value="P:methylation"/>
    <property type="evidence" value="ECO:0007669"/>
    <property type="project" value="UniProtKB-KW"/>
</dbReference>
<dbReference type="InterPro" id="IPR015947">
    <property type="entry name" value="PUA-like_sf"/>
</dbReference>
<dbReference type="GO" id="GO:0008168">
    <property type="term" value="F:methyltransferase activity"/>
    <property type="evidence" value="ECO:0007669"/>
    <property type="project" value="UniProtKB-KW"/>
</dbReference>
<dbReference type="CDD" id="cd11572">
    <property type="entry name" value="RlmI_M_like"/>
    <property type="match status" value="1"/>
</dbReference>
<reference evidence="9" key="1">
    <citation type="submission" date="2009-10" db="EMBL/GenBank/DDBJ databases">
        <title>Diversity of trophic interactions inside an arsenic-rich microbial ecosystem.</title>
        <authorList>
            <person name="Bertin P.N."/>
            <person name="Heinrich-Salmeron A."/>
            <person name="Pelletier E."/>
            <person name="Goulhen-Chollet F."/>
            <person name="Arsene-Ploetze F."/>
            <person name="Gallien S."/>
            <person name="Calteau A."/>
            <person name="Vallenet D."/>
            <person name="Casiot C."/>
            <person name="Chane-Woon-Ming B."/>
            <person name="Giloteaux L."/>
            <person name="Barakat M."/>
            <person name="Bonnefoy V."/>
            <person name="Bruneel O."/>
            <person name="Chandler M."/>
            <person name="Cleiss J."/>
            <person name="Duran R."/>
            <person name="Elbaz-Poulichet F."/>
            <person name="Fonknechten N."/>
            <person name="Lauga B."/>
            <person name="Mornico D."/>
            <person name="Ortet P."/>
            <person name="Schaeffer C."/>
            <person name="Siguier P."/>
            <person name="Alexander Thil Smith A."/>
            <person name="Van Dorsselaer A."/>
            <person name="Weissenbach J."/>
            <person name="Medigue C."/>
            <person name="Le Paslier D."/>
        </authorList>
    </citation>
    <scope>NUCLEOTIDE SEQUENCE</scope>
</reference>
<dbReference type="PANTHER" id="PTHR42873:SF1">
    <property type="entry name" value="S-ADENOSYLMETHIONINE-DEPENDENT METHYLTRANSFERASE DOMAIN-CONTAINING PROTEIN"/>
    <property type="match status" value="1"/>
</dbReference>
<evidence type="ECO:0000256" key="3">
    <source>
        <dbReference type="ARBA" id="ARBA00022603"/>
    </source>
</evidence>
<keyword evidence="5" id="KW-0949">S-adenosyl-L-methionine</keyword>
<sequence>MARLQLLPRADRRIRLGHSWVFSNEVDVAATPLLGLEPGSLARIEDARGHPVGLAYVNPRALICARLLTRDVRGHIDADWFGRRIARALQLRERHYPAPFYRLIYGESDGLPGFVVDRFGERLVVQLNTAGATALREPFFAALRDALAPTGILVRNAGSTRELEGTPILDERIGDLPAEIEVHEGEMRLLAPLLEGQKTGYFFDQAENRARLARYIRPGDRCIDLFSYVGSWGVAAGLAGAASAICIDSSERAIEFARRNGERNGVAIDGRCGDALVVLAELAAQGMRADVVILDPPALVKRKRDLEPGAARYAALARAAVAVLAEGGTLISCSCSHHLPVDRLARIAYDAAREAGRPMQLLGRFAHGVDHPIHPAMPETEYLKALVLRL</sequence>
<dbReference type="Pfam" id="PF17785">
    <property type="entry name" value="PUA_3"/>
    <property type="match status" value="1"/>
</dbReference>
<evidence type="ECO:0000313" key="9">
    <source>
        <dbReference type="EMBL" id="CBH74570.1"/>
    </source>
</evidence>
<proteinExistence type="inferred from homology"/>
<keyword evidence="4 9" id="KW-0808">Transferase</keyword>
<name>E6PDN5_9ZZZZ</name>
<protein>
    <submittedName>
        <fullName evidence="9">SAM-dependent methyltransferase</fullName>
    </submittedName>
</protein>
<dbReference type="InterPro" id="IPR036974">
    <property type="entry name" value="PUA_sf"/>
</dbReference>
<dbReference type="GO" id="GO:0003723">
    <property type="term" value="F:RNA binding"/>
    <property type="evidence" value="ECO:0007669"/>
    <property type="project" value="InterPro"/>
</dbReference>
<keyword evidence="3 9" id="KW-0489">Methyltransferase</keyword>
<dbReference type="SUPFAM" id="SSF53335">
    <property type="entry name" value="S-adenosyl-L-methionine-dependent methyltransferases"/>
    <property type="match status" value="1"/>
</dbReference>
<evidence type="ECO:0000256" key="5">
    <source>
        <dbReference type="ARBA" id="ARBA00022691"/>
    </source>
</evidence>
<evidence type="ECO:0000256" key="2">
    <source>
        <dbReference type="ARBA" id="ARBA00022490"/>
    </source>
</evidence>
<keyword evidence="2" id="KW-0963">Cytoplasm</keyword>
<gene>
    <name evidence="9" type="ORF">CARN1_1672</name>
</gene>
<dbReference type="InterPro" id="IPR029063">
    <property type="entry name" value="SAM-dependent_MTases_sf"/>
</dbReference>
<accession>E6PDN5</accession>
<feature type="domain" description="RlmI-like PUA" evidence="8">
    <location>
        <begin position="4"/>
        <end position="70"/>
    </location>
</feature>
<dbReference type="Gene3D" id="3.30.750.80">
    <property type="entry name" value="RNA methyltransferase domain (HRMD) like"/>
    <property type="match status" value="1"/>
</dbReference>
<dbReference type="EMBL" id="CABL01000002">
    <property type="protein sequence ID" value="CBH74570.1"/>
    <property type="molecule type" value="Genomic_DNA"/>
</dbReference>
<comment type="subcellular location">
    <subcellularLocation>
        <location evidence="1">Cytoplasm</location>
    </subcellularLocation>
</comment>
<evidence type="ECO:0000259" key="7">
    <source>
        <dbReference type="Pfam" id="PF10672"/>
    </source>
</evidence>
<evidence type="ECO:0000256" key="6">
    <source>
        <dbReference type="ARBA" id="ARBA00038091"/>
    </source>
</evidence>
<dbReference type="Pfam" id="PF10672">
    <property type="entry name" value="Methyltrans_SAM"/>
    <property type="match status" value="1"/>
</dbReference>
<evidence type="ECO:0000256" key="1">
    <source>
        <dbReference type="ARBA" id="ARBA00004496"/>
    </source>
</evidence>
<dbReference type="Gene3D" id="2.30.130.10">
    <property type="entry name" value="PUA domain"/>
    <property type="match status" value="1"/>
</dbReference>
<dbReference type="Gene3D" id="3.40.50.150">
    <property type="entry name" value="Vaccinia Virus protein VP39"/>
    <property type="match status" value="1"/>
</dbReference>
<dbReference type="InterPro" id="IPR041532">
    <property type="entry name" value="RlmI-like_PUA"/>
</dbReference>
<dbReference type="CDD" id="cd21153">
    <property type="entry name" value="PUA_RlmI"/>
    <property type="match status" value="1"/>
</dbReference>
<dbReference type="GO" id="GO:0005737">
    <property type="term" value="C:cytoplasm"/>
    <property type="evidence" value="ECO:0007669"/>
    <property type="project" value="UniProtKB-SubCell"/>
</dbReference>
<dbReference type="InterPro" id="IPR019614">
    <property type="entry name" value="SAM-dep_methyl-trfase"/>
</dbReference>
<dbReference type="SUPFAM" id="SSF88697">
    <property type="entry name" value="PUA domain-like"/>
    <property type="match status" value="1"/>
</dbReference>
<feature type="domain" description="S-adenosylmethionine-dependent methyltransferase" evidence="7">
    <location>
        <begin position="182"/>
        <end position="367"/>
    </location>
</feature>
<dbReference type="AlphaFoldDB" id="E6PDN5"/>
<dbReference type="PANTHER" id="PTHR42873">
    <property type="entry name" value="RIBOSOMAL RNA LARGE SUBUNIT METHYLTRANSFERASE"/>
    <property type="match status" value="1"/>
</dbReference>
<comment type="caution">
    <text evidence="9">The sequence shown here is derived from an EMBL/GenBank/DDBJ whole genome shotgun (WGS) entry which is preliminary data.</text>
</comment>
<comment type="similarity">
    <text evidence="6">Belongs to the methyltransferase superfamily. RlmI family.</text>
</comment>
<organism evidence="9">
    <name type="scientific">mine drainage metagenome</name>
    <dbReference type="NCBI Taxonomy" id="410659"/>
    <lineage>
        <taxon>unclassified sequences</taxon>
        <taxon>metagenomes</taxon>
        <taxon>ecological metagenomes</taxon>
    </lineage>
</organism>